<proteinExistence type="predicted"/>
<evidence type="ECO:0000313" key="2">
    <source>
        <dbReference type="Proteomes" id="UP000001784"/>
    </source>
</evidence>
<dbReference type="InParanoid" id="A0LFM5"/>
<sequence length="158" mass="17359">MWESLIERAEVLVSSIVAHEETLFHVKGQLPEPINMKRLIAEGKVQEFAATASQMAGLRLCFDRRFVEGLHEGELEALALIHENLVGEALYSSGDANAIRALAMLGHSDRGISMERLLKTTGLQKTVAPQFGDSLFRRCIGEGKQSRITGEGLNKSIV</sequence>
<dbReference type="STRING" id="335543.Sfum_0528"/>
<dbReference type="EMBL" id="CP000478">
    <property type="protein sequence ID" value="ABK16227.1"/>
    <property type="molecule type" value="Genomic_DNA"/>
</dbReference>
<reference evidence="1 2" key="1">
    <citation type="submission" date="2006-10" db="EMBL/GenBank/DDBJ databases">
        <title>Complete sequence of Syntrophobacter fumaroxidans MPOB.</title>
        <authorList>
            <consortium name="US DOE Joint Genome Institute"/>
            <person name="Copeland A."/>
            <person name="Lucas S."/>
            <person name="Lapidus A."/>
            <person name="Barry K."/>
            <person name="Detter J.C."/>
            <person name="Glavina del Rio T."/>
            <person name="Hammon N."/>
            <person name="Israni S."/>
            <person name="Pitluck S."/>
            <person name="Goltsman E.G."/>
            <person name="Martinez M."/>
            <person name="Schmutz J."/>
            <person name="Larimer F."/>
            <person name="Land M."/>
            <person name="Hauser L."/>
            <person name="Kyrpides N."/>
            <person name="Kim E."/>
            <person name="Boone D.R."/>
            <person name="Brockman F."/>
            <person name="Culley D."/>
            <person name="Ferry J."/>
            <person name="Gunsalus R."/>
            <person name="McInerney M.J."/>
            <person name="Morrison M."/>
            <person name="Plugge C."/>
            <person name="Rohlin L."/>
            <person name="Scholten J."/>
            <person name="Sieber J."/>
            <person name="Stams A.J.M."/>
            <person name="Worm P."/>
            <person name="Henstra A.M."/>
            <person name="Richardson P."/>
        </authorList>
    </citation>
    <scope>NUCLEOTIDE SEQUENCE [LARGE SCALE GENOMIC DNA]</scope>
    <source>
        <strain evidence="2">DSM 10017 / MPOB</strain>
    </source>
</reference>
<accession>A0LFM5</accession>
<keyword evidence="2" id="KW-1185">Reference proteome</keyword>
<dbReference type="KEGG" id="sfu:Sfum_0528"/>
<dbReference type="eggNOG" id="ENOG50339V0">
    <property type="taxonomic scope" value="Bacteria"/>
</dbReference>
<dbReference type="HOGENOM" id="CLU_1668522_0_0_7"/>
<dbReference type="Proteomes" id="UP000001784">
    <property type="component" value="Chromosome"/>
</dbReference>
<dbReference type="AlphaFoldDB" id="A0LFM5"/>
<gene>
    <name evidence="1" type="ordered locus">Sfum_0528</name>
</gene>
<evidence type="ECO:0000313" key="1">
    <source>
        <dbReference type="EMBL" id="ABK16227.1"/>
    </source>
</evidence>
<name>A0LFM5_SYNFM</name>
<organism evidence="1 2">
    <name type="scientific">Syntrophobacter fumaroxidans (strain DSM 10017 / MPOB)</name>
    <dbReference type="NCBI Taxonomy" id="335543"/>
    <lineage>
        <taxon>Bacteria</taxon>
        <taxon>Pseudomonadati</taxon>
        <taxon>Thermodesulfobacteriota</taxon>
        <taxon>Syntrophobacteria</taxon>
        <taxon>Syntrophobacterales</taxon>
        <taxon>Syntrophobacteraceae</taxon>
        <taxon>Syntrophobacter</taxon>
    </lineage>
</organism>
<protein>
    <submittedName>
        <fullName evidence="1">Uncharacterized protein</fullName>
    </submittedName>
</protein>